<comment type="caution">
    <text evidence="4">The sequence shown here is derived from an EMBL/GenBank/DDBJ whole genome shotgun (WGS) entry which is preliminary data.</text>
</comment>
<evidence type="ECO:0000256" key="1">
    <source>
        <dbReference type="ARBA" id="ARBA00022801"/>
    </source>
</evidence>
<gene>
    <name evidence="4" type="ORF">XD57_0650</name>
</gene>
<dbReference type="InterPro" id="IPR050300">
    <property type="entry name" value="GDXG_lipolytic_enzyme"/>
</dbReference>
<dbReference type="PANTHER" id="PTHR48081">
    <property type="entry name" value="AB HYDROLASE SUPERFAMILY PROTEIN C4A8.06C"/>
    <property type="match status" value="1"/>
</dbReference>
<keyword evidence="2" id="KW-0472">Membrane</keyword>
<dbReference type="Gene3D" id="3.40.50.1820">
    <property type="entry name" value="alpha/beta hydrolase"/>
    <property type="match status" value="1"/>
</dbReference>
<sequence length="306" mass="35174">MVKLIIKFGLIIISFVVLFSNALLGLLFFFLLSLPVVRNAVLGRLPIKLKKSVTGNVYTYEYKNGLKMDIYYPSVKRKSYPFVLFAHGGGWISGYRRQPNNVSWYRFLNANGFAVATFDYRYGYFHYIEDILEDLKSAVSFLNENREHLLIKNLNLMGLSAGGHLVLYHAMRSSKEGKKDFDGHVVAWYAPCDLLDLWSMETSSLFARFSVATTLKGLPVRKKEDYVFYSPVTWVNPKVPPTMLVHGMKDDVVPYISSVKMYKKLRENGVQAKLRLHPKGKHGFEFVLKDPLTVKILYETVSFLKR</sequence>
<dbReference type="SUPFAM" id="SSF53474">
    <property type="entry name" value="alpha/beta-Hydrolases"/>
    <property type="match status" value="1"/>
</dbReference>
<dbReference type="Pfam" id="PF20434">
    <property type="entry name" value="BD-FAE"/>
    <property type="match status" value="1"/>
</dbReference>
<feature type="domain" description="BD-FAE-like" evidence="3">
    <location>
        <begin position="68"/>
        <end position="265"/>
    </location>
</feature>
<reference evidence="4 5" key="1">
    <citation type="journal article" date="2015" name="MBio">
        <title>Genome-Resolved Metagenomic Analysis Reveals Roles for Candidate Phyla and Other Microbial Community Members in Biogeochemical Transformations in Oil Reservoirs.</title>
        <authorList>
            <person name="Hu P."/>
            <person name="Tom L."/>
            <person name="Singh A."/>
            <person name="Thomas B.C."/>
            <person name="Baker B.J."/>
            <person name="Piceno Y.M."/>
            <person name="Andersen G.L."/>
            <person name="Banfield J.F."/>
        </authorList>
    </citation>
    <scope>NUCLEOTIDE SEQUENCE [LARGE SCALE GENOMIC DNA]</scope>
    <source>
        <strain evidence="4">46_26</strain>
    </source>
</reference>
<keyword evidence="2" id="KW-0812">Transmembrane</keyword>
<name>A0A101ERH0_9THEM</name>
<feature type="transmembrane region" description="Helical" evidence="2">
    <location>
        <begin position="12"/>
        <end position="34"/>
    </location>
</feature>
<dbReference type="PATRIC" id="fig|93930.3.peg.1498"/>
<dbReference type="AlphaFoldDB" id="A0A101ERH0"/>
<evidence type="ECO:0000256" key="2">
    <source>
        <dbReference type="SAM" id="Phobius"/>
    </source>
</evidence>
<protein>
    <submittedName>
        <fullName evidence="4">Esterase/lipase-like protein</fullName>
    </submittedName>
</protein>
<keyword evidence="2" id="KW-1133">Transmembrane helix</keyword>
<evidence type="ECO:0000313" key="5">
    <source>
        <dbReference type="Proteomes" id="UP000058636"/>
    </source>
</evidence>
<evidence type="ECO:0000259" key="3">
    <source>
        <dbReference type="Pfam" id="PF20434"/>
    </source>
</evidence>
<organism evidence="4 5">
    <name type="scientific">Thermotoga petrophila</name>
    <dbReference type="NCBI Taxonomy" id="93929"/>
    <lineage>
        <taxon>Bacteria</taxon>
        <taxon>Thermotogati</taxon>
        <taxon>Thermotogota</taxon>
        <taxon>Thermotogae</taxon>
        <taxon>Thermotogales</taxon>
        <taxon>Thermotogaceae</taxon>
        <taxon>Thermotoga</taxon>
    </lineage>
</organism>
<proteinExistence type="predicted"/>
<dbReference type="GO" id="GO:0016787">
    <property type="term" value="F:hydrolase activity"/>
    <property type="evidence" value="ECO:0007669"/>
    <property type="project" value="UniProtKB-KW"/>
</dbReference>
<dbReference type="Proteomes" id="UP000058636">
    <property type="component" value="Unassembled WGS sequence"/>
</dbReference>
<dbReference type="InterPro" id="IPR049492">
    <property type="entry name" value="BD-FAE-like_dom"/>
</dbReference>
<keyword evidence="1" id="KW-0378">Hydrolase</keyword>
<accession>A0A101ERH0</accession>
<evidence type="ECO:0000313" key="4">
    <source>
        <dbReference type="EMBL" id="KUK23254.1"/>
    </source>
</evidence>
<dbReference type="PANTHER" id="PTHR48081:SF6">
    <property type="entry name" value="PEPTIDASE S9 PROLYL OLIGOPEPTIDASE CATALYTIC DOMAIN-CONTAINING PROTEIN"/>
    <property type="match status" value="1"/>
</dbReference>
<dbReference type="InterPro" id="IPR029058">
    <property type="entry name" value="AB_hydrolase_fold"/>
</dbReference>
<dbReference type="EMBL" id="LGFG01000037">
    <property type="protein sequence ID" value="KUK23254.1"/>
    <property type="molecule type" value="Genomic_DNA"/>
</dbReference>